<dbReference type="EMBL" id="BPLQ01010708">
    <property type="protein sequence ID" value="GIY52756.1"/>
    <property type="molecule type" value="Genomic_DNA"/>
</dbReference>
<evidence type="ECO:0000313" key="1">
    <source>
        <dbReference type="EMBL" id="GIY52744.1"/>
    </source>
</evidence>
<evidence type="ECO:0000313" key="3">
    <source>
        <dbReference type="Proteomes" id="UP001054837"/>
    </source>
</evidence>
<comment type="caution">
    <text evidence="2">The sequence shown here is derived from an EMBL/GenBank/DDBJ whole genome shotgun (WGS) entry which is preliminary data.</text>
</comment>
<proteinExistence type="predicted"/>
<sequence>MHCPTGILCPMTKNGGVVEFAYFFGKTCKTFADVNASQGMWCVRKIFALFPGGQISPEYLVIFWIRKHCEGFCSQQNIQKTDVNAFSTRRNRQHNSYPPVGN</sequence>
<name>A0AAV4U4T6_9ARAC</name>
<evidence type="ECO:0000313" key="2">
    <source>
        <dbReference type="EMBL" id="GIY52756.1"/>
    </source>
</evidence>
<protein>
    <submittedName>
        <fullName evidence="2">Uncharacterized protein</fullName>
    </submittedName>
</protein>
<organism evidence="2 3">
    <name type="scientific">Caerostris darwini</name>
    <dbReference type="NCBI Taxonomy" id="1538125"/>
    <lineage>
        <taxon>Eukaryota</taxon>
        <taxon>Metazoa</taxon>
        <taxon>Ecdysozoa</taxon>
        <taxon>Arthropoda</taxon>
        <taxon>Chelicerata</taxon>
        <taxon>Arachnida</taxon>
        <taxon>Araneae</taxon>
        <taxon>Araneomorphae</taxon>
        <taxon>Entelegynae</taxon>
        <taxon>Araneoidea</taxon>
        <taxon>Araneidae</taxon>
        <taxon>Caerostris</taxon>
    </lineage>
</organism>
<dbReference type="EMBL" id="BPLQ01010708">
    <property type="protein sequence ID" value="GIY52744.1"/>
    <property type="molecule type" value="Genomic_DNA"/>
</dbReference>
<keyword evidence="3" id="KW-1185">Reference proteome</keyword>
<reference evidence="2 3" key="1">
    <citation type="submission" date="2021-06" db="EMBL/GenBank/DDBJ databases">
        <title>Caerostris darwini draft genome.</title>
        <authorList>
            <person name="Kono N."/>
            <person name="Arakawa K."/>
        </authorList>
    </citation>
    <scope>NUCLEOTIDE SEQUENCE [LARGE SCALE GENOMIC DNA]</scope>
</reference>
<gene>
    <name evidence="1" type="ORF">CDAR_371271</name>
    <name evidence="2" type="ORF">CDAR_371361</name>
</gene>
<accession>A0AAV4U4T6</accession>
<dbReference type="AlphaFoldDB" id="A0AAV4U4T6"/>
<dbReference type="Proteomes" id="UP001054837">
    <property type="component" value="Unassembled WGS sequence"/>
</dbReference>